<organism evidence="2 3">
    <name type="scientific">Aeromonas media</name>
    <dbReference type="NCBI Taxonomy" id="651"/>
    <lineage>
        <taxon>Bacteria</taxon>
        <taxon>Pseudomonadati</taxon>
        <taxon>Pseudomonadota</taxon>
        <taxon>Gammaproteobacteria</taxon>
        <taxon>Aeromonadales</taxon>
        <taxon>Aeromonadaceae</taxon>
        <taxon>Aeromonas</taxon>
    </lineage>
</organism>
<dbReference type="GeneID" id="69411003"/>
<gene>
    <name evidence="2" type="ORF">LZT28_01805</name>
</gene>
<evidence type="ECO:0000256" key="1">
    <source>
        <dbReference type="SAM" id="Phobius"/>
    </source>
</evidence>
<feature type="transmembrane region" description="Helical" evidence="1">
    <location>
        <begin position="31"/>
        <end position="49"/>
    </location>
</feature>
<dbReference type="Proteomes" id="UP001208651">
    <property type="component" value="Unassembled WGS sequence"/>
</dbReference>
<comment type="caution">
    <text evidence="2">The sequence shown here is derived from an EMBL/GenBank/DDBJ whole genome shotgun (WGS) entry which is preliminary data.</text>
</comment>
<name>A0AAW5RIX0_AERME</name>
<evidence type="ECO:0000313" key="3">
    <source>
        <dbReference type="Proteomes" id="UP001208651"/>
    </source>
</evidence>
<evidence type="ECO:0000313" key="2">
    <source>
        <dbReference type="EMBL" id="MCV3286993.1"/>
    </source>
</evidence>
<reference evidence="2" key="1">
    <citation type="submission" date="2022-01" db="EMBL/GenBank/DDBJ databases">
        <title>Comparison of Fish pathogen Aeromonas spp.</title>
        <authorList>
            <person name="Dubey S."/>
            <person name="Sorum H."/>
            <person name="Munangandu H.M."/>
        </authorList>
    </citation>
    <scope>NUCLEOTIDE SEQUENCE</scope>
    <source>
        <strain evidence="2">SD/21-15</strain>
    </source>
</reference>
<keyword evidence="1" id="KW-0812">Transmembrane</keyword>
<dbReference type="AlphaFoldDB" id="A0AAW5RIX0"/>
<protein>
    <submittedName>
        <fullName evidence="2">Uncharacterized protein</fullName>
    </submittedName>
</protein>
<sequence>MASVEQRHPTSHVDQHLQDARRHALSAGLRWFWAISQLAILYLLARFYMYQDVRQVAIAGLPRGYLGV</sequence>
<keyword evidence="1" id="KW-1133">Transmembrane helix</keyword>
<dbReference type="EMBL" id="JAJVCY010000002">
    <property type="protein sequence ID" value="MCV3286993.1"/>
    <property type="molecule type" value="Genomic_DNA"/>
</dbReference>
<proteinExistence type="predicted"/>
<accession>A0AAW5RIX0</accession>
<dbReference type="RefSeq" id="WP_081805769.1">
    <property type="nucleotide sequence ID" value="NZ_CAAKNK010000001.1"/>
</dbReference>
<keyword evidence="1" id="KW-0472">Membrane</keyword>